<proteinExistence type="predicted"/>
<dbReference type="EMBL" id="LAZR01007598">
    <property type="protein sequence ID" value="KKM84236.1"/>
    <property type="molecule type" value="Genomic_DNA"/>
</dbReference>
<organism evidence="2">
    <name type="scientific">marine sediment metagenome</name>
    <dbReference type="NCBI Taxonomy" id="412755"/>
    <lineage>
        <taxon>unclassified sequences</taxon>
        <taxon>metagenomes</taxon>
        <taxon>ecological metagenomes</taxon>
    </lineage>
</organism>
<name>A0A0F9LA62_9ZZZZ</name>
<gene>
    <name evidence="2" type="ORF">LCGC14_1301300</name>
</gene>
<evidence type="ECO:0000313" key="2">
    <source>
        <dbReference type="EMBL" id="KKM84236.1"/>
    </source>
</evidence>
<protein>
    <submittedName>
        <fullName evidence="2">Uncharacterized protein</fullName>
    </submittedName>
</protein>
<dbReference type="AlphaFoldDB" id="A0A0F9LA62"/>
<comment type="caution">
    <text evidence="2">The sequence shown here is derived from an EMBL/GenBank/DDBJ whole genome shotgun (WGS) entry which is preliminary data.</text>
</comment>
<feature type="non-terminal residue" evidence="2">
    <location>
        <position position="162"/>
    </location>
</feature>
<keyword evidence="1" id="KW-0472">Membrane</keyword>
<sequence>MLASLRARLGNYNGVVLRSDNVTGLPPMMPIELDQHTDTHLVFKNGDEMAKGLMTGIMGGLCGIYGLLMALYFLVEGDHEFAGVGLSFSLGFFLVPFIWELLSPLAPPILFNRRTREVYVMHEDRLYHTPWDGIGALTYEYQMVHQNTGAMTNAPLEVLVHE</sequence>
<reference evidence="2" key="1">
    <citation type="journal article" date="2015" name="Nature">
        <title>Complex archaea that bridge the gap between prokaryotes and eukaryotes.</title>
        <authorList>
            <person name="Spang A."/>
            <person name="Saw J.H."/>
            <person name="Jorgensen S.L."/>
            <person name="Zaremba-Niedzwiedzka K."/>
            <person name="Martijn J."/>
            <person name="Lind A.E."/>
            <person name="van Eijk R."/>
            <person name="Schleper C."/>
            <person name="Guy L."/>
            <person name="Ettema T.J."/>
        </authorList>
    </citation>
    <scope>NUCLEOTIDE SEQUENCE</scope>
</reference>
<feature type="transmembrane region" description="Helical" evidence="1">
    <location>
        <begin position="53"/>
        <end position="75"/>
    </location>
</feature>
<accession>A0A0F9LA62</accession>
<evidence type="ECO:0000256" key="1">
    <source>
        <dbReference type="SAM" id="Phobius"/>
    </source>
</evidence>
<keyword evidence="1" id="KW-0812">Transmembrane</keyword>
<keyword evidence="1" id="KW-1133">Transmembrane helix</keyword>
<feature type="transmembrane region" description="Helical" evidence="1">
    <location>
        <begin position="81"/>
        <end position="106"/>
    </location>
</feature>